<comment type="cofactor">
    <cofactor evidence="14 15">
        <name>Mn(2+)</name>
        <dbReference type="ChEBI" id="CHEBI:29035"/>
    </cofactor>
    <cofactor evidence="14 15">
        <name>Mg(2+)</name>
        <dbReference type="ChEBI" id="CHEBI:18420"/>
    </cofactor>
    <text evidence="14 15">Manganese or magnesium. Binds 1 divalent metal ion per monomer in the absence of substrate. May bind a second metal ion after substrate binding.</text>
</comment>
<evidence type="ECO:0000256" key="7">
    <source>
        <dbReference type="ARBA" id="ARBA00019179"/>
    </source>
</evidence>
<dbReference type="InterPro" id="IPR012337">
    <property type="entry name" value="RNaseH-like_sf"/>
</dbReference>
<dbReference type="RefSeq" id="WP_020156278.1">
    <property type="nucleotide sequence ID" value="NZ_JBAIZG010000041.1"/>
</dbReference>
<evidence type="ECO:0000256" key="6">
    <source>
        <dbReference type="ARBA" id="ARBA00012180"/>
    </source>
</evidence>
<evidence type="ECO:0000256" key="1">
    <source>
        <dbReference type="ARBA" id="ARBA00000077"/>
    </source>
</evidence>
<gene>
    <name evidence="14" type="primary">rnhB</name>
    <name evidence="18" type="ORF">C6P37_05995</name>
</gene>
<comment type="caution">
    <text evidence="18">The sequence shown here is derived from an EMBL/GenBank/DDBJ whole genome shotgun (WGS) entry which is preliminary data.</text>
</comment>
<protein>
    <recommendedName>
        <fullName evidence="7 14">Ribonuclease HII</fullName>
        <shortName evidence="14">RNase HII</shortName>
        <ecNumber evidence="6 14">3.1.26.4</ecNumber>
    </recommendedName>
</protein>
<dbReference type="Pfam" id="PF01351">
    <property type="entry name" value="RNase_HII"/>
    <property type="match status" value="1"/>
</dbReference>
<comment type="similarity">
    <text evidence="5 14 16">Belongs to the RNase HII family.</text>
</comment>
<dbReference type="Proteomes" id="UP000257014">
    <property type="component" value="Unassembled WGS sequence"/>
</dbReference>
<dbReference type="EC" id="3.1.26.4" evidence="6 14"/>
<feature type="binding site" evidence="14 15">
    <location>
        <position position="170"/>
    </location>
    <ligand>
        <name>a divalent metal cation</name>
        <dbReference type="ChEBI" id="CHEBI:60240"/>
    </ligand>
</feature>
<dbReference type="EMBL" id="QEWE01000014">
    <property type="protein sequence ID" value="REJ29489.1"/>
    <property type="molecule type" value="Genomic_DNA"/>
</dbReference>
<proteinExistence type="inferred from homology"/>
<feature type="domain" description="RNase H type-2" evidence="17">
    <location>
        <begin position="72"/>
        <end position="258"/>
    </location>
</feature>
<keyword evidence="12 14" id="KW-0378">Hydrolase</keyword>
<dbReference type="PANTHER" id="PTHR10954">
    <property type="entry name" value="RIBONUCLEASE H2 SUBUNIT A"/>
    <property type="match status" value="1"/>
</dbReference>
<evidence type="ECO:0000313" key="18">
    <source>
        <dbReference type="EMBL" id="REJ29489.1"/>
    </source>
</evidence>
<evidence type="ECO:0000256" key="8">
    <source>
        <dbReference type="ARBA" id="ARBA00022490"/>
    </source>
</evidence>
<dbReference type="InterPro" id="IPR024567">
    <property type="entry name" value="RNase_HII/HIII_dom"/>
</dbReference>
<dbReference type="InterPro" id="IPR001352">
    <property type="entry name" value="RNase_HII/HIII"/>
</dbReference>
<dbReference type="NCBIfam" id="NF000595">
    <property type="entry name" value="PRK00015.1-3"/>
    <property type="match status" value="1"/>
</dbReference>
<evidence type="ECO:0000256" key="2">
    <source>
        <dbReference type="ARBA" id="ARBA00001946"/>
    </source>
</evidence>
<dbReference type="GO" id="GO:0043137">
    <property type="term" value="P:DNA replication, removal of RNA primer"/>
    <property type="evidence" value="ECO:0007669"/>
    <property type="project" value="TreeGrafter"/>
</dbReference>
<keyword evidence="10 14" id="KW-0479">Metal-binding</keyword>
<evidence type="ECO:0000256" key="11">
    <source>
        <dbReference type="ARBA" id="ARBA00022759"/>
    </source>
</evidence>
<dbReference type="HAMAP" id="MF_00052_B">
    <property type="entry name" value="RNase_HII_B"/>
    <property type="match status" value="1"/>
</dbReference>
<dbReference type="GO" id="GO:0006298">
    <property type="term" value="P:mismatch repair"/>
    <property type="evidence" value="ECO:0007669"/>
    <property type="project" value="TreeGrafter"/>
</dbReference>
<evidence type="ECO:0000256" key="9">
    <source>
        <dbReference type="ARBA" id="ARBA00022722"/>
    </source>
</evidence>
<evidence type="ECO:0000256" key="15">
    <source>
        <dbReference type="PROSITE-ProRule" id="PRU01319"/>
    </source>
</evidence>
<dbReference type="GO" id="GO:0030145">
    <property type="term" value="F:manganese ion binding"/>
    <property type="evidence" value="ECO:0007669"/>
    <property type="project" value="UniProtKB-UniRule"/>
</dbReference>
<keyword evidence="8 14" id="KW-0963">Cytoplasm</keyword>
<dbReference type="CDD" id="cd07182">
    <property type="entry name" value="RNase_HII_bacteria_HII_like"/>
    <property type="match status" value="1"/>
</dbReference>
<dbReference type="AlphaFoldDB" id="A0A3E0K601"/>
<dbReference type="GO" id="GO:0005737">
    <property type="term" value="C:cytoplasm"/>
    <property type="evidence" value="ECO:0007669"/>
    <property type="project" value="UniProtKB-SubCell"/>
</dbReference>
<evidence type="ECO:0000256" key="13">
    <source>
        <dbReference type="ARBA" id="ARBA00023211"/>
    </source>
</evidence>
<dbReference type="GO" id="GO:0003723">
    <property type="term" value="F:RNA binding"/>
    <property type="evidence" value="ECO:0007669"/>
    <property type="project" value="UniProtKB-UniRule"/>
</dbReference>
<dbReference type="InterPro" id="IPR022898">
    <property type="entry name" value="RNase_HII"/>
</dbReference>
<evidence type="ECO:0000256" key="4">
    <source>
        <dbReference type="ARBA" id="ARBA00004496"/>
    </source>
</evidence>
<evidence type="ECO:0000256" key="12">
    <source>
        <dbReference type="ARBA" id="ARBA00022801"/>
    </source>
</evidence>
<dbReference type="SUPFAM" id="SSF53098">
    <property type="entry name" value="Ribonuclease H-like"/>
    <property type="match status" value="1"/>
</dbReference>
<keyword evidence="13 14" id="KW-0464">Manganese</keyword>
<evidence type="ECO:0000259" key="17">
    <source>
        <dbReference type="PROSITE" id="PS51975"/>
    </source>
</evidence>
<keyword evidence="9 14" id="KW-0540">Nuclease</keyword>
<evidence type="ECO:0000256" key="14">
    <source>
        <dbReference type="HAMAP-Rule" id="MF_00052"/>
    </source>
</evidence>
<feature type="binding site" evidence="14 15">
    <location>
        <position position="79"/>
    </location>
    <ligand>
        <name>a divalent metal cation</name>
        <dbReference type="ChEBI" id="CHEBI:60240"/>
    </ligand>
</feature>
<comment type="subcellular location">
    <subcellularLocation>
        <location evidence="4 14">Cytoplasm</location>
    </subcellularLocation>
</comment>
<accession>A0A3E0K601</accession>
<evidence type="ECO:0000256" key="16">
    <source>
        <dbReference type="RuleBase" id="RU003515"/>
    </source>
</evidence>
<comment type="catalytic activity">
    <reaction evidence="1 14 15 16">
        <text>Endonucleolytic cleavage to 5'-phosphomonoester.</text>
        <dbReference type="EC" id="3.1.26.4"/>
    </reaction>
</comment>
<keyword evidence="11 14" id="KW-0255">Endonuclease</keyword>
<sequence>MARETIRQIWEKLQSVEDENDPFLLACAEDERKGVRQLLSRWKREKEKRLKEKELFEKMCVFEKQLRQEGFQMIAGIDEVGRGPLAGPVVGCAVILPEDFYLPGINDSKKLTPQMRNIFEEQIRKEAVAVGIGIVHAPEIDRLNIYRAAKKAMAHAVAQLSVFPDHLLIDAMEIDVPVPQTKLIKGDARSVSIAAASIVAKVCRDRMMIEYSKKYPMYHFDKNMGYATEEHLQALRKYGPSPLHRRSFAPVKDLIEGS</sequence>
<evidence type="ECO:0000256" key="10">
    <source>
        <dbReference type="ARBA" id="ARBA00022723"/>
    </source>
</evidence>
<dbReference type="FunFam" id="3.30.420.10:FF:000006">
    <property type="entry name" value="Ribonuclease HII"/>
    <property type="match status" value="1"/>
</dbReference>
<dbReference type="PROSITE" id="PS51975">
    <property type="entry name" value="RNASE_H_2"/>
    <property type="match status" value="1"/>
</dbReference>
<comment type="function">
    <text evidence="3 14 16">Endonuclease that specifically degrades the RNA of RNA-DNA hybrids.</text>
</comment>
<dbReference type="PANTHER" id="PTHR10954:SF18">
    <property type="entry name" value="RIBONUCLEASE HII"/>
    <property type="match status" value="1"/>
</dbReference>
<evidence type="ECO:0000256" key="5">
    <source>
        <dbReference type="ARBA" id="ARBA00007383"/>
    </source>
</evidence>
<dbReference type="NCBIfam" id="NF000594">
    <property type="entry name" value="PRK00015.1-1"/>
    <property type="match status" value="1"/>
</dbReference>
<dbReference type="InterPro" id="IPR036397">
    <property type="entry name" value="RNaseH_sf"/>
</dbReference>
<dbReference type="GO" id="GO:0004523">
    <property type="term" value="F:RNA-DNA hybrid ribonuclease activity"/>
    <property type="evidence" value="ECO:0007669"/>
    <property type="project" value="UniProtKB-UniRule"/>
</dbReference>
<name>A0A3E0K601_9BACI</name>
<feature type="binding site" evidence="14 15">
    <location>
        <position position="78"/>
    </location>
    <ligand>
        <name>a divalent metal cation</name>
        <dbReference type="ChEBI" id="CHEBI:60240"/>
    </ligand>
</feature>
<evidence type="ECO:0000256" key="3">
    <source>
        <dbReference type="ARBA" id="ARBA00004065"/>
    </source>
</evidence>
<reference evidence="18 19" key="1">
    <citation type="submission" date="2018-03" db="EMBL/GenBank/DDBJ databases">
        <authorList>
            <person name="Keele B.F."/>
        </authorList>
    </citation>
    <scope>NUCLEOTIDE SEQUENCE [LARGE SCALE GENOMIC DNA]</scope>
    <source>
        <strain evidence="18">ZCTH4_d</strain>
    </source>
</reference>
<organism evidence="18 19">
    <name type="scientific">Caldibacillus debilis</name>
    <dbReference type="NCBI Taxonomy" id="301148"/>
    <lineage>
        <taxon>Bacteria</taxon>
        <taxon>Bacillati</taxon>
        <taxon>Bacillota</taxon>
        <taxon>Bacilli</taxon>
        <taxon>Bacillales</taxon>
        <taxon>Bacillaceae</taxon>
        <taxon>Caldibacillus</taxon>
    </lineage>
</organism>
<comment type="cofactor">
    <cofactor evidence="2">
        <name>Mg(2+)</name>
        <dbReference type="ChEBI" id="CHEBI:18420"/>
    </cofactor>
</comment>
<evidence type="ECO:0000313" key="19">
    <source>
        <dbReference type="Proteomes" id="UP000257014"/>
    </source>
</evidence>
<dbReference type="GO" id="GO:0032299">
    <property type="term" value="C:ribonuclease H2 complex"/>
    <property type="evidence" value="ECO:0007669"/>
    <property type="project" value="TreeGrafter"/>
</dbReference>
<dbReference type="Gene3D" id="3.30.420.10">
    <property type="entry name" value="Ribonuclease H-like superfamily/Ribonuclease H"/>
    <property type="match status" value="1"/>
</dbReference>